<comment type="cofactor">
    <cofactor evidence="1">
        <name>Mg(2+)</name>
        <dbReference type="ChEBI" id="CHEBI:18420"/>
    </cofactor>
</comment>
<proteinExistence type="inferred from homology"/>
<dbReference type="SUPFAM" id="SSF53244">
    <property type="entry name" value="MurD-like peptide ligases, peptide-binding domain"/>
    <property type="match status" value="1"/>
</dbReference>
<evidence type="ECO:0000256" key="1">
    <source>
        <dbReference type="ARBA" id="ARBA00001946"/>
    </source>
</evidence>
<dbReference type="NCBIfam" id="TIGR01499">
    <property type="entry name" value="folC"/>
    <property type="match status" value="1"/>
</dbReference>
<evidence type="ECO:0000256" key="9">
    <source>
        <dbReference type="ARBA" id="ARBA00030592"/>
    </source>
</evidence>
<evidence type="ECO:0000256" key="4">
    <source>
        <dbReference type="ARBA" id="ARBA00022598"/>
    </source>
</evidence>
<comment type="caution">
    <text evidence="14">The sequence shown here is derived from an EMBL/GenBank/DDBJ whole genome shotgun (WGS) entry which is preliminary data.</text>
</comment>
<evidence type="ECO:0000313" key="15">
    <source>
        <dbReference type="Proteomes" id="UP001357733"/>
    </source>
</evidence>
<dbReference type="PROSITE" id="PS01011">
    <property type="entry name" value="FOLYLPOLYGLU_SYNT_1"/>
    <property type="match status" value="1"/>
</dbReference>
<evidence type="ECO:0000256" key="5">
    <source>
        <dbReference type="ARBA" id="ARBA00022723"/>
    </source>
</evidence>
<dbReference type="InterPro" id="IPR004101">
    <property type="entry name" value="Mur_ligase_C"/>
</dbReference>
<gene>
    <name evidence="14" type="ORF">VLK81_05495</name>
</gene>
<dbReference type="Proteomes" id="UP001357733">
    <property type="component" value="Unassembled WGS sequence"/>
</dbReference>
<dbReference type="InterPro" id="IPR013221">
    <property type="entry name" value="Mur_ligase_cen"/>
</dbReference>
<dbReference type="GO" id="GO:0004326">
    <property type="term" value="F:tetrahydrofolylpolyglutamate synthase activity"/>
    <property type="evidence" value="ECO:0007669"/>
    <property type="project" value="UniProtKB-EC"/>
</dbReference>
<dbReference type="PANTHER" id="PTHR11136">
    <property type="entry name" value="FOLYLPOLYGLUTAMATE SYNTHASE-RELATED"/>
    <property type="match status" value="1"/>
</dbReference>
<feature type="domain" description="Mur ligase C-terminal" evidence="12">
    <location>
        <begin position="286"/>
        <end position="406"/>
    </location>
</feature>
<keyword evidence="5" id="KW-0479">Metal-binding</keyword>
<dbReference type="AlphaFoldDB" id="A0AAW9MXT9"/>
<comment type="similarity">
    <text evidence="2 11">Belongs to the folylpolyglutamate synthase family.</text>
</comment>
<keyword evidence="6 11" id="KW-0547">Nucleotide-binding</keyword>
<dbReference type="FunFam" id="3.40.1190.10:FF:000011">
    <property type="entry name" value="Folylpolyglutamate synthase/dihydrofolate synthase"/>
    <property type="match status" value="1"/>
</dbReference>
<dbReference type="EMBL" id="JAYKOT010000003">
    <property type="protein sequence ID" value="MEB3429467.1"/>
    <property type="molecule type" value="Genomic_DNA"/>
</dbReference>
<dbReference type="InterPro" id="IPR018109">
    <property type="entry name" value="Folylpolyglutamate_synth_CS"/>
</dbReference>
<accession>A0AAW9MXT9</accession>
<dbReference type="Pfam" id="PF02875">
    <property type="entry name" value="Mur_ligase_C"/>
    <property type="match status" value="1"/>
</dbReference>
<dbReference type="GO" id="GO:0008841">
    <property type="term" value="F:dihydrofolate synthase activity"/>
    <property type="evidence" value="ECO:0007669"/>
    <property type="project" value="TreeGrafter"/>
</dbReference>
<reference evidence="14 15" key="1">
    <citation type="submission" date="2024-01" db="EMBL/GenBank/DDBJ databases">
        <title>Complete genome sequence of Citroniella saccharovorans strain M6.X9, isolated from human fecal sample.</title>
        <authorList>
            <person name="Cheng G."/>
            <person name="Westerholm M."/>
            <person name="Schnurer A."/>
        </authorList>
    </citation>
    <scope>NUCLEOTIDE SEQUENCE [LARGE SCALE GENOMIC DNA]</scope>
    <source>
        <strain evidence="14 15">DSM 29873</strain>
    </source>
</reference>
<evidence type="ECO:0000256" key="6">
    <source>
        <dbReference type="ARBA" id="ARBA00022741"/>
    </source>
</evidence>
<dbReference type="InterPro" id="IPR036565">
    <property type="entry name" value="Mur-like_cat_sf"/>
</dbReference>
<evidence type="ECO:0000256" key="11">
    <source>
        <dbReference type="PIRNR" id="PIRNR001563"/>
    </source>
</evidence>
<keyword evidence="7 11" id="KW-0067">ATP-binding</keyword>
<evidence type="ECO:0000256" key="8">
    <source>
        <dbReference type="ARBA" id="ARBA00022842"/>
    </source>
</evidence>
<dbReference type="Gene3D" id="3.90.190.20">
    <property type="entry name" value="Mur ligase, C-terminal domain"/>
    <property type="match status" value="1"/>
</dbReference>
<dbReference type="RefSeq" id="WP_324619653.1">
    <property type="nucleotide sequence ID" value="NZ_JAYKOT010000003.1"/>
</dbReference>
<dbReference type="PANTHER" id="PTHR11136:SF0">
    <property type="entry name" value="DIHYDROFOLATE SYNTHETASE-RELATED"/>
    <property type="match status" value="1"/>
</dbReference>
<name>A0AAW9MXT9_9FIRM</name>
<keyword evidence="4 11" id="KW-0436">Ligase</keyword>
<dbReference type="InterPro" id="IPR036615">
    <property type="entry name" value="Mur_ligase_C_dom_sf"/>
</dbReference>
<dbReference type="PIRSF" id="PIRSF001563">
    <property type="entry name" value="Folylpolyglu_synth"/>
    <property type="match status" value="1"/>
</dbReference>
<comment type="catalytic activity">
    <reaction evidence="10">
        <text>(6S)-5,6,7,8-tetrahydrofolyl-(gamma-L-Glu)(n) + L-glutamate + ATP = (6S)-5,6,7,8-tetrahydrofolyl-(gamma-L-Glu)(n+1) + ADP + phosphate + H(+)</text>
        <dbReference type="Rhea" id="RHEA:10580"/>
        <dbReference type="Rhea" id="RHEA-COMP:14738"/>
        <dbReference type="Rhea" id="RHEA-COMP:14740"/>
        <dbReference type="ChEBI" id="CHEBI:15378"/>
        <dbReference type="ChEBI" id="CHEBI:29985"/>
        <dbReference type="ChEBI" id="CHEBI:30616"/>
        <dbReference type="ChEBI" id="CHEBI:43474"/>
        <dbReference type="ChEBI" id="CHEBI:141005"/>
        <dbReference type="ChEBI" id="CHEBI:456216"/>
        <dbReference type="EC" id="6.3.2.17"/>
    </reaction>
</comment>
<feature type="domain" description="Mur ligase central" evidence="13">
    <location>
        <begin position="41"/>
        <end position="258"/>
    </location>
</feature>
<dbReference type="GO" id="GO:0046872">
    <property type="term" value="F:metal ion binding"/>
    <property type="evidence" value="ECO:0007669"/>
    <property type="project" value="UniProtKB-KW"/>
</dbReference>
<evidence type="ECO:0000256" key="7">
    <source>
        <dbReference type="ARBA" id="ARBA00022840"/>
    </source>
</evidence>
<evidence type="ECO:0000259" key="13">
    <source>
        <dbReference type="Pfam" id="PF08245"/>
    </source>
</evidence>
<evidence type="ECO:0000256" key="2">
    <source>
        <dbReference type="ARBA" id="ARBA00008276"/>
    </source>
</evidence>
<organism evidence="14 15">
    <name type="scientific">Citroniella saccharovorans</name>
    <dbReference type="NCBI Taxonomy" id="2053367"/>
    <lineage>
        <taxon>Bacteria</taxon>
        <taxon>Bacillati</taxon>
        <taxon>Bacillota</taxon>
        <taxon>Tissierellia</taxon>
        <taxon>Tissierellales</taxon>
        <taxon>Peptoniphilaceae</taxon>
        <taxon>Citroniella</taxon>
    </lineage>
</organism>
<dbReference type="InterPro" id="IPR001645">
    <property type="entry name" value="Folylpolyglutamate_synth"/>
</dbReference>
<protein>
    <recommendedName>
        <fullName evidence="3">tetrahydrofolate synthase</fullName>
        <ecNumber evidence="3">6.3.2.17</ecNumber>
    </recommendedName>
    <alternativeName>
        <fullName evidence="9">Tetrahydrofolylpolyglutamate synthase</fullName>
    </alternativeName>
</protein>
<evidence type="ECO:0000256" key="3">
    <source>
        <dbReference type="ARBA" id="ARBA00013025"/>
    </source>
</evidence>
<dbReference type="Gene3D" id="3.40.1190.10">
    <property type="entry name" value="Mur-like, catalytic domain"/>
    <property type="match status" value="1"/>
</dbReference>
<dbReference type="Pfam" id="PF08245">
    <property type="entry name" value="Mur_ligase_M"/>
    <property type="match status" value="1"/>
</dbReference>
<keyword evidence="8" id="KW-0460">Magnesium</keyword>
<dbReference type="SUPFAM" id="SSF53623">
    <property type="entry name" value="MurD-like peptide ligases, catalytic domain"/>
    <property type="match status" value="1"/>
</dbReference>
<evidence type="ECO:0000256" key="10">
    <source>
        <dbReference type="ARBA" id="ARBA00047493"/>
    </source>
</evidence>
<keyword evidence="15" id="KW-1185">Reference proteome</keyword>
<evidence type="ECO:0000313" key="14">
    <source>
        <dbReference type="EMBL" id="MEB3429467.1"/>
    </source>
</evidence>
<sequence length="419" mass="47097">MNSKSINFLEKIEKRGFVLGLENIEKTIDLLDINNLKVVHVAGTNGKGSVCNYMDSVLKEAGYKVGLYTSPSLVRFNERIKINDKEIADEDIDRILEEIERLTEENNIPITLFEAETALASKYFSEQKCDIVIFEVGMGGRLDATNYLKKPLVCMITSISMDHTDFLGDTIEKIAGEKAGIIKEGVNVFSYMQAQGASEVLKNKAKEKNAPIEFLIKDDVKNIEFNESYTKFDFKDRKNIKLSLIGDYQPFNASLAILGLDYLKEKNFNITEENLYNGLKKARNRGRLEVIKNEDSSKTIIIDGGHNKEGAQSLVSSLKNLYGDRKFTFVYGSLRDKDYQSIIDLVGPISKNFLTVRPDNLRALSSIDLKNAILNKGYNATAFGSTKLALKSALSSDDDIIVVFGSLYLIREVYEYLNI</sequence>
<evidence type="ECO:0000259" key="12">
    <source>
        <dbReference type="Pfam" id="PF02875"/>
    </source>
</evidence>
<dbReference type="GO" id="GO:0005737">
    <property type="term" value="C:cytoplasm"/>
    <property type="evidence" value="ECO:0007669"/>
    <property type="project" value="TreeGrafter"/>
</dbReference>
<dbReference type="EC" id="6.3.2.17" evidence="3"/>
<dbReference type="GO" id="GO:0005524">
    <property type="term" value="F:ATP binding"/>
    <property type="evidence" value="ECO:0007669"/>
    <property type="project" value="UniProtKB-KW"/>
</dbReference>